<proteinExistence type="inferred from homology"/>
<dbReference type="AlphaFoldDB" id="A0A4P6MVH3"/>
<evidence type="ECO:0000313" key="11">
    <source>
        <dbReference type="Proteomes" id="UP000290408"/>
    </source>
</evidence>
<evidence type="ECO:0000259" key="9">
    <source>
        <dbReference type="PROSITE" id="PS51747"/>
    </source>
</evidence>
<feature type="active site" description="Proton donor" evidence="8">
    <location>
        <position position="49"/>
    </location>
</feature>
<dbReference type="RefSeq" id="WP_130630992.1">
    <property type="nucleotide sequence ID" value="NZ_CP036164.1"/>
</dbReference>
<keyword evidence="4 8" id="KW-0479">Metal-binding</keyword>
<evidence type="ECO:0000256" key="3">
    <source>
        <dbReference type="ARBA" id="ARBA00022694"/>
    </source>
</evidence>
<dbReference type="Gene3D" id="3.40.140.10">
    <property type="entry name" value="Cytidine Deaminase, domain 2"/>
    <property type="match status" value="1"/>
</dbReference>
<dbReference type="OrthoDB" id="9802676at2"/>
<reference evidence="10 11" key="1">
    <citation type="submission" date="2019-02" db="EMBL/GenBank/DDBJ databases">
        <title>Genomic data mining of an Antarctic deep-sea actinobacterium, Janibacterlimosus P3-3-X1.</title>
        <authorList>
            <person name="Liao L."/>
            <person name="Chen B."/>
        </authorList>
    </citation>
    <scope>NUCLEOTIDE SEQUENCE [LARGE SCALE GENOMIC DNA]</scope>
    <source>
        <strain evidence="10 11">P3-3-X1</strain>
    </source>
</reference>
<dbReference type="InterPro" id="IPR002125">
    <property type="entry name" value="CMP_dCMP_dom"/>
</dbReference>
<comment type="subunit">
    <text evidence="2 8">Homodimer.</text>
</comment>
<keyword evidence="11" id="KW-1185">Reference proteome</keyword>
<evidence type="ECO:0000256" key="6">
    <source>
        <dbReference type="ARBA" id="ARBA00022833"/>
    </source>
</evidence>
<dbReference type="PROSITE" id="PS51747">
    <property type="entry name" value="CYT_DCMP_DEAMINASES_2"/>
    <property type="match status" value="1"/>
</dbReference>
<feature type="binding site" evidence="8">
    <location>
        <position position="47"/>
    </location>
    <ligand>
        <name>Zn(2+)</name>
        <dbReference type="ChEBI" id="CHEBI:29105"/>
        <note>catalytic</note>
    </ligand>
</feature>
<evidence type="ECO:0000256" key="5">
    <source>
        <dbReference type="ARBA" id="ARBA00022801"/>
    </source>
</evidence>
<dbReference type="PANTHER" id="PTHR11079">
    <property type="entry name" value="CYTOSINE DEAMINASE FAMILY MEMBER"/>
    <property type="match status" value="1"/>
</dbReference>
<evidence type="ECO:0000256" key="4">
    <source>
        <dbReference type="ARBA" id="ARBA00022723"/>
    </source>
</evidence>
<dbReference type="InterPro" id="IPR028883">
    <property type="entry name" value="tRNA_aden_deaminase"/>
</dbReference>
<protein>
    <recommendedName>
        <fullName evidence="8">tRNA-specific adenosine deaminase</fullName>
        <ecNumber evidence="8">3.5.4.33</ecNumber>
    </recommendedName>
</protein>
<dbReference type="EC" id="3.5.4.33" evidence="8"/>
<dbReference type="InterPro" id="IPR016192">
    <property type="entry name" value="APOBEC/CMP_deaminase_Zn-bd"/>
</dbReference>
<dbReference type="Pfam" id="PF00383">
    <property type="entry name" value="dCMP_cyt_deam_1"/>
    <property type="match status" value="1"/>
</dbReference>
<dbReference type="EMBL" id="CP036164">
    <property type="protein sequence ID" value="QBF47821.1"/>
    <property type="molecule type" value="Genomic_DNA"/>
</dbReference>
<comment type="catalytic activity">
    <reaction evidence="7 8">
        <text>adenosine(34) in tRNA + H2O + H(+) = inosine(34) in tRNA + NH4(+)</text>
        <dbReference type="Rhea" id="RHEA:43168"/>
        <dbReference type="Rhea" id="RHEA-COMP:10373"/>
        <dbReference type="Rhea" id="RHEA-COMP:10374"/>
        <dbReference type="ChEBI" id="CHEBI:15377"/>
        <dbReference type="ChEBI" id="CHEBI:15378"/>
        <dbReference type="ChEBI" id="CHEBI:28938"/>
        <dbReference type="ChEBI" id="CHEBI:74411"/>
        <dbReference type="ChEBI" id="CHEBI:82852"/>
        <dbReference type="EC" id="3.5.4.33"/>
    </reaction>
</comment>
<comment type="similarity">
    <text evidence="1">Belongs to the cytidine and deoxycytidylate deaminase family. ADAT2 subfamily.</text>
</comment>
<dbReference type="STRING" id="1216970.GCA_001570985_01276"/>
<comment type="function">
    <text evidence="8">Catalyzes the deamination of adenosine to inosine at the wobble position 34 of tRNA(Arg2).</text>
</comment>
<evidence type="ECO:0000256" key="2">
    <source>
        <dbReference type="ARBA" id="ARBA00011738"/>
    </source>
</evidence>
<dbReference type="GO" id="GO:0052717">
    <property type="term" value="F:tRNA-specific adenosine-34 deaminase activity"/>
    <property type="evidence" value="ECO:0007669"/>
    <property type="project" value="UniProtKB-UniRule"/>
</dbReference>
<sequence>MGRALELAAEAAADGDIPVGAVVVDAGGVIIGEGRNTRERDGDPTGHAEVVAMRAAAVAKGEWRLTGCTLVVTLEPCPMCAGAVVASRVPRVVLGAWDAKMGACGSVWDVVRDRRSIHRAEVIGGVREGEAAQLLVDFFADHRPGADG</sequence>
<feature type="domain" description="CMP/dCMP-type deaminase" evidence="9">
    <location>
        <begin position="1"/>
        <end position="107"/>
    </location>
</feature>
<dbReference type="SUPFAM" id="SSF53927">
    <property type="entry name" value="Cytidine deaminase-like"/>
    <property type="match status" value="1"/>
</dbReference>
<evidence type="ECO:0000313" key="10">
    <source>
        <dbReference type="EMBL" id="QBF47821.1"/>
    </source>
</evidence>
<dbReference type="InterPro" id="IPR016193">
    <property type="entry name" value="Cytidine_deaminase-like"/>
</dbReference>
<dbReference type="Proteomes" id="UP000290408">
    <property type="component" value="Chromosome"/>
</dbReference>
<gene>
    <name evidence="8" type="primary">tadA</name>
    <name evidence="10" type="ORF">EXU32_01095</name>
</gene>
<keyword evidence="6 8" id="KW-0862">Zinc</keyword>
<dbReference type="CDD" id="cd01285">
    <property type="entry name" value="nucleoside_deaminase"/>
    <property type="match status" value="1"/>
</dbReference>
<dbReference type="KEGG" id="jli:EXU32_01095"/>
<dbReference type="HAMAP" id="MF_00972">
    <property type="entry name" value="tRNA_aden_deaminase"/>
    <property type="match status" value="1"/>
</dbReference>
<keyword evidence="5 8" id="KW-0378">Hydrolase</keyword>
<evidence type="ECO:0000256" key="8">
    <source>
        <dbReference type="HAMAP-Rule" id="MF_00972"/>
    </source>
</evidence>
<dbReference type="PROSITE" id="PS00903">
    <property type="entry name" value="CYT_DCMP_DEAMINASES_1"/>
    <property type="match status" value="1"/>
</dbReference>
<dbReference type="PANTHER" id="PTHR11079:SF202">
    <property type="entry name" value="TRNA-SPECIFIC ADENOSINE DEAMINASE"/>
    <property type="match status" value="1"/>
</dbReference>
<dbReference type="GO" id="GO:0002100">
    <property type="term" value="P:tRNA wobble adenosine to inosine editing"/>
    <property type="evidence" value="ECO:0007669"/>
    <property type="project" value="UniProtKB-UniRule"/>
</dbReference>
<organism evidence="10 11">
    <name type="scientific">Janibacter limosus</name>
    <dbReference type="NCBI Taxonomy" id="53458"/>
    <lineage>
        <taxon>Bacteria</taxon>
        <taxon>Bacillati</taxon>
        <taxon>Actinomycetota</taxon>
        <taxon>Actinomycetes</taxon>
        <taxon>Micrococcales</taxon>
        <taxon>Intrasporangiaceae</taxon>
        <taxon>Janibacter</taxon>
    </lineage>
</organism>
<dbReference type="GO" id="GO:0008270">
    <property type="term" value="F:zinc ion binding"/>
    <property type="evidence" value="ECO:0007669"/>
    <property type="project" value="UniProtKB-UniRule"/>
</dbReference>
<feature type="binding site" evidence="8">
    <location>
        <position position="77"/>
    </location>
    <ligand>
        <name>Zn(2+)</name>
        <dbReference type="ChEBI" id="CHEBI:29105"/>
        <note>catalytic</note>
    </ligand>
</feature>
<comment type="cofactor">
    <cofactor evidence="8">
        <name>Zn(2+)</name>
        <dbReference type="ChEBI" id="CHEBI:29105"/>
    </cofactor>
    <text evidence="8">Binds 1 zinc ion per subunit.</text>
</comment>
<accession>A0A4P6MVH3</accession>
<evidence type="ECO:0000256" key="7">
    <source>
        <dbReference type="ARBA" id="ARBA00048045"/>
    </source>
</evidence>
<keyword evidence="3 8" id="KW-0819">tRNA processing</keyword>
<evidence type="ECO:0000256" key="1">
    <source>
        <dbReference type="ARBA" id="ARBA00010669"/>
    </source>
</evidence>
<name>A0A4P6MVH3_9MICO</name>
<feature type="binding site" evidence="8">
    <location>
        <position position="80"/>
    </location>
    <ligand>
        <name>Zn(2+)</name>
        <dbReference type="ChEBI" id="CHEBI:29105"/>
        <note>catalytic</note>
    </ligand>
</feature>